<proteinExistence type="predicted"/>
<evidence type="ECO:0008006" key="4">
    <source>
        <dbReference type="Google" id="ProtNLM"/>
    </source>
</evidence>
<keyword evidence="1" id="KW-0732">Signal</keyword>
<sequence length="117" mass="12701">MKKTLCALALMACAGTSTTFAKEVDTLQVSVRTVYPTSVSTVGEAVKWFVEPLGYYVLTDHPAPVSAKSLLAKPIPMEAMMHRTMPVLHAVQLLIGQNNTIIVDKKNKLITVSEGRS</sequence>
<gene>
    <name evidence="2" type="ORF">DZ860_21085</name>
</gene>
<feature type="chain" id="PRO_5017322981" description="Pili assembly chaperone" evidence="1">
    <location>
        <begin position="22"/>
        <end position="117"/>
    </location>
</feature>
<feature type="signal peptide" evidence="1">
    <location>
        <begin position="1"/>
        <end position="21"/>
    </location>
</feature>
<evidence type="ECO:0000256" key="1">
    <source>
        <dbReference type="SAM" id="SignalP"/>
    </source>
</evidence>
<protein>
    <recommendedName>
        <fullName evidence="4">Pili assembly chaperone</fullName>
    </recommendedName>
</protein>
<comment type="caution">
    <text evidence="2">The sequence shown here is derived from an EMBL/GenBank/DDBJ whole genome shotgun (WGS) entry which is preliminary data.</text>
</comment>
<organism evidence="2 3">
    <name type="scientific">Vibrio sinensis</name>
    <dbReference type="NCBI Taxonomy" id="2302434"/>
    <lineage>
        <taxon>Bacteria</taxon>
        <taxon>Pseudomonadati</taxon>
        <taxon>Pseudomonadota</taxon>
        <taxon>Gammaproteobacteria</taxon>
        <taxon>Vibrionales</taxon>
        <taxon>Vibrionaceae</taxon>
        <taxon>Vibrio</taxon>
    </lineage>
</organism>
<evidence type="ECO:0000313" key="2">
    <source>
        <dbReference type="EMBL" id="RJX65856.1"/>
    </source>
</evidence>
<dbReference type="Proteomes" id="UP000273252">
    <property type="component" value="Unassembled WGS sequence"/>
</dbReference>
<dbReference type="AlphaFoldDB" id="A0A3A6Q626"/>
<reference evidence="2 3" key="1">
    <citation type="submission" date="2018-08" db="EMBL/GenBank/DDBJ databases">
        <title>Vibrio isolated from the Eastern China Marginal Seas.</title>
        <authorList>
            <person name="Li Y."/>
        </authorList>
    </citation>
    <scope>NUCLEOTIDE SEQUENCE [LARGE SCALE GENOMIC DNA]</scope>
    <source>
        <strain evidence="2 3">BEI233</strain>
    </source>
</reference>
<keyword evidence="3" id="KW-1185">Reference proteome</keyword>
<accession>A0A3A6Q626</accession>
<dbReference type="RefSeq" id="WP_120034973.1">
    <property type="nucleotide sequence ID" value="NZ_QVMU01000031.1"/>
</dbReference>
<evidence type="ECO:0000313" key="3">
    <source>
        <dbReference type="Proteomes" id="UP000273252"/>
    </source>
</evidence>
<dbReference type="OrthoDB" id="9152488at2"/>
<name>A0A3A6Q626_9VIBR</name>
<dbReference type="EMBL" id="QVMU01000031">
    <property type="protein sequence ID" value="RJX65856.1"/>
    <property type="molecule type" value="Genomic_DNA"/>
</dbReference>